<keyword evidence="1" id="KW-0560">Oxidoreductase</keyword>
<feature type="domain" description="Gfo/Idh/MocA-like oxidoreductase C-terminal" evidence="3">
    <location>
        <begin position="171"/>
        <end position="439"/>
    </location>
</feature>
<evidence type="ECO:0000259" key="3">
    <source>
        <dbReference type="Pfam" id="PF02894"/>
    </source>
</evidence>
<name>A0A1H4QFI5_9BACT</name>
<dbReference type="Proteomes" id="UP000182409">
    <property type="component" value="Unassembled WGS sequence"/>
</dbReference>
<dbReference type="PANTHER" id="PTHR43818">
    <property type="entry name" value="BCDNA.GH03377"/>
    <property type="match status" value="1"/>
</dbReference>
<dbReference type="InterPro" id="IPR050463">
    <property type="entry name" value="Gfo/Idh/MocA_oxidrdct_glycsds"/>
</dbReference>
<sequence>MPLNRRSFLKHAGLAAAATRFPLMALAQEQRRISPNDTIQIALIGAGGRGQSITRNALTLPGVKLLAVADCYDGRLAHSKEIFGADVMTTRDYKEILARKDIDAVVIATPDHWHRQTALDAMAAGKDVYCEKPMIHEYADGPLMIEGAKKHSRILQVGSQRVSNIAYVKAKELLASGAIGKLNMVQAHWDRNSAQGAWEYTVPLDANTQTCDWPRFEGSAPKHAWDPERFFQWRKYKDYGTGVAGDLFVHLFSGTHFITGSHGPTKAYATGGLRFWNDGRDVPDVLLGLFDYSGPGGDWNLELRVNFVDGGAEGEGFTFTGSEGTLEINSKGLILNRVPREKGPGMSIESFTLDMQKRLRQDYLQKHPEDTRLQLNTITDNATETYLLPGGYNDVVDHFRNFFSSMRTRQEPVEDATFGYRAAGAALLCLQSMEKGTAVRWDPEAMKLKA</sequence>
<dbReference type="SUPFAM" id="SSF51735">
    <property type="entry name" value="NAD(P)-binding Rossmann-fold domains"/>
    <property type="match status" value="1"/>
</dbReference>
<dbReference type="EMBL" id="FNSD01000001">
    <property type="protein sequence ID" value="SEC18353.1"/>
    <property type="molecule type" value="Genomic_DNA"/>
</dbReference>
<dbReference type="PANTHER" id="PTHR43818:SF11">
    <property type="entry name" value="BCDNA.GH03377"/>
    <property type="match status" value="1"/>
</dbReference>
<dbReference type="GO" id="GO:0016491">
    <property type="term" value="F:oxidoreductase activity"/>
    <property type="evidence" value="ECO:0007669"/>
    <property type="project" value="UniProtKB-KW"/>
</dbReference>
<dbReference type="Gene3D" id="3.30.360.10">
    <property type="entry name" value="Dihydrodipicolinate Reductase, domain 2"/>
    <property type="match status" value="1"/>
</dbReference>
<dbReference type="AlphaFoldDB" id="A0A1H4QFI5"/>
<dbReference type="InterPro" id="IPR036291">
    <property type="entry name" value="NAD(P)-bd_dom_sf"/>
</dbReference>
<dbReference type="OrthoDB" id="106459at2"/>
<protein>
    <submittedName>
        <fullName evidence="4">Predicted dehydrogenase</fullName>
    </submittedName>
</protein>
<reference evidence="4 5" key="1">
    <citation type="submission" date="2016-10" db="EMBL/GenBank/DDBJ databases">
        <authorList>
            <person name="de Groot N.N."/>
        </authorList>
    </citation>
    <scope>NUCLEOTIDE SEQUENCE [LARGE SCALE GENOMIC DNA]</scope>
    <source>
        <strain evidence="4 5">AB35.6</strain>
    </source>
</reference>
<dbReference type="InterPro" id="IPR006311">
    <property type="entry name" value="TAT_signal"/>
</dbReference>
<organism evidence="4 5">
    <name type="scientific">Terriglobus roseus</name>
    <dbReference type="NCBI Taxonomy" id="392734"/>
    <lineage>
        <taxon>Bacteria</taxon>
        <taxon>Pseudomonadati</taxon>
        <taxon>Acidobacteriota</taxon>
        <taxon>Terriglobia</taxon>
        <taxon>Terriglobales</taxon>
        <taxon>Acidobacteriaceae</taxon>
        <taxon>Terriglobus</taxon>
    </lineage>
</organism>
<dbReference type="GO" id="GO:0000166">
    <property type="term" value="F:nucleotide binding"/>
    <property type="evidence" value="ECO:0007669"/>
    <property type="project" value="InterPro"/>
</dbReference>
<evidence type="ECO:0000259" key="2">
    <source>
        <dbReference type="Pfam" id="PF01408"/>
    </source>
</evidence>
<dbReference type="InterPro" id="IPR000683">
    <property type="entry name" value="Gfo/Idh/MocA-like_OxRdtase_N"/>
</dbReference>
<dbReference type="Pfam" id="PF02894">
    <property type="entry name" value="GFO_IDH_MocA_C"/>
    <property type="match status" value="1"/>
</dbReference>
<dbReference type="InterPro" id="IPR004104">
    <property type="entry name" value="Gfo/Idh/MocA-like_OxRdtase_C"/>
</dbReference>
<evidence type="ECO:0000256" key="1">
    <source>
        <dbReference type="ARBA" id="ARBA00023002"/>
    </source>
</evidence>
<dbReference type="Gene3D" id="3.40.50.720">
    <property type="entry name" value="NAD(P)-binding Rossmann-like Domain"/>
    <property type="match status" value="1"/>
</dbReference>
<evidence type="ECO:0000313" key="4">
    <source>
        <dbReference type="EMBL" id="SEC18353.1"/>
    </source>
</evidence>
<evidence type="ECO:0000313" key="5">
    <source>
        <dbReference type="Proteomes" id="UP000182409"/>
    </source>
</evidence>
<dbReference type="PROSITE" id="PS51318">
    <property type="entry name" value="TAT"/>
    <property type="match status" value="1"/>
</dbReference>
<accession>A0A1H4QFI5</accession>
<gene>
    <name evidence="4" type="ORF">SAMN05443244_2857</name>
</gene>
<dbReference type="RefSeq" id="WP_074654642.1">
    <property type="nucleotide sequence ID" value="NZ_FNSD01000001.1"/>
</dbReference>
<dbReference type="SUPFAM" id="SSF55347">
    <property type="entry name" value="Glyceraldehyde-3-phosphate dehydrogenase-like, C-terminal domain"/>
    <property type="match status" value="1"/>
</dbReference>
<proteinExistence type="predicted"/>
<dbReference type="Pfam" id="PF01408">
    <property type="entry name" value="GFO_IDH_MocA"/>
    <property type="match status" value="1"/>
</dbReference>
<feature type="domain" description="Gfo/Idh/MocA-like oxidoreductase N-terminal" evidence="2">
    <location>
        <begin position="39"/>
        <end position="158"/>
    </location>
</feature>